<dbReference type="Gene3D" id="1.10.10.10">
    <property type="entry name" value="Winged helix-like DNA-binding domain superfamily/Winged helix DNA-binding domain"/>
    <property type="match status" value="1"/>
</dbReference>
<dbReference type="Pfam" id="PF03466">
    <property type="entry name" value="LysR_substrate"/>
    <property type="match status" value="1"/>
</dbReference>
<organism evidence="7 8">
    <name type="scientific">Bradyrhizobium japonicum</name>
    <dbReference type="NCBI Taxonomy" id="375"/>
    <lineage>
        <taxon>Bacteria</taxon>
        <taxon>Pseudomonadati</taxon>
        <taxon>Pseudomonadota</taxon>
        <taxon>Alphaproteobacteria</taxon>
        <taxon>Hyphomicrobiales</taxon>
        <taxon>Nitrobacteraceae</taxon>
        <taxon>Bradyrhizobium</taxon>
    </lineage>
</organism>
<dbReference type="PROSITE" id="PS50931">
    <property type="entry name" value="HTH_LYSR"/>
    <property type="match status" value="1"/>
</dbReference>
<comment type="similarity">
    <text evidence="2">Belongs to the LysR transcriptional regulatory family.</text>
</comment>
<dbReference type="PANTHER" id="PTHR30537:SF72">
    <property type="entry name" value="LYSR FAMILY TRANSCRIPTIONAL REGULATOR"/>
    <property type="match status" value="1"/>
</dbReference>
<dbReference type="InterPro" id="IPR005119">
    <property type="entry name" value="LysR_subst-bd"/>
</dbReference>
<accession>A0A1L3F9J1</accession>
<dbReference type="FunFam" id="1.10.10.10:FF:000001">
    <property type="entry name" value="LysR family transcriptional regulator"/>
    <property type="match status" value="1"/>
</dbReference>
<keyword evidence="5" id="KW-0804">Transcription</keyword>
<evidence type="ECO:0000256" key="5">
    <source>
        <dbReference type="ARBA" id="ARBA00023163"/>
    </source>
</evidence>
<proteinExistence type="inferred from homology"/>
<dbReference type="GO" id="GO:0043565">
    <property type="term" value="F:sequence-specific DNA binding"/>
    <property type="evidence" value="ECO:0007669"/>
    <property type="project" value="TreeGrafter"/>
</dbReference>
<dbReference type="InterPro" id="IPR036390">
    <property type="entry name" value="WH_DNA-bd_sf"/>
</dbReference>
<evidence type="ECO:0000313" key="7">
    <source>
        <dbReference type="EMBL" id="APG09985.1"/>
    </source>
</evidence>
<evidence type="ECO:0000256" key="1">
    <source>
        <dbReference type="ARBA" id="ARBA00003502"/>
    </source>
</evidence>
<dbReference type="EMBL" id="CP017637">
    <property type="protein sequence ID" value="APG09985.1"/>
    <property type="molecule type" value="Genomic_DNA"/>
</dbReference>
<dbReference type="CDD" id="cd08476">
    <property type="entry name" value="PBP2_CrgA_like_7"/>
    <property type="match status" value="1"/>
</dbReference>
<dbReference type="SUPFAM" id="SSF53850">
    <property type="entry name" value="Periplasmic binding protein-like II"/>
    <property type="match status" value="1"/>
</dbReference>
<comment type="function">
    <text evidence="1">NodD regulates the expression of the nodABCFE genes which encode other nodulation proteins. NodD is also a negative regulator of its own expression. Binds flavonoids as inducers.</text>
</comment>
<evidence type="ECO:0000313" key="8">
    <source>
        <dbReference type="Proteomes" id="UP000181962"/>
    </source>
</evidence>
<dbReference type="InterPro" id="IPR000847">
    <property type="entry name" value="LysR_HTH_N"/>
</dbReference>
<dbReference type="PANTHER" id="PTHR30537">
    <property type="entry name" value="HTH-TYPE TRANSCRIPTIONAL REGULATOR"/>
    <property type="match status" value="1"/>
</dbReference>
<name>A0A1L3F9J1_BRAJP</name>
<keyword evidence="4" id="KW-0238">DNA-binding</keyword>
<reference evidence="7 8" key="1">
    <citation type="submission" date="2016-11" db="EMBL/GenBank/DDBJ databases">
        <title>Complete Genome Sequence of Bradyrhizobium sp. strain J5, an isolated from soybean nodule in Hokkaido.</title>
        <authorList>
            <person name="Kanehara K."/>
        </authorList>
    </citation>
    <scope>NUCLEOTIDE SEQUENCE [LARGE SCALE GENOMIC DNA]</scope>
    <source>
        <strain evidence="7 8">J5</strain>
    </source>
</reference>
<dbReference type="SUPFAM" id="SSF46785">
    <property type="entry name" value="Winged helix' DNA-binding domain"/>
    <property type="match status" value="1"/>
</dbReference>
<dbReference type="Proteomes" id="UP000181962">
    <property type="component" value="Chromosome"/>
</dbReference>
<dbReference type="InterPro" id="IPR058163">
    <property type="entry name" value="LysR-type_TF_proteobact-type"/>
</dbReference>
<evidence type="ECO:0000256" key="2">
    <source>
        <dbReference type="ARBA" id="ARBA00009437"/>
    </source>
</evidence>
<gene>
    <name evidence="7" type="ORF">BKD09_16795</name>
</gene>
<dbReference type="GO" id="GO:0003700">
    <property type="term" value="F:DNA-binding transcription factor activity"/>
    <property type="evidence" value="ECO:0007669"/>
    <property type="project" value="InterPro"/>
</dbReference>
<keyword evidence="3" id="KW-0805">Transcription regulation</keyword>
<evidence type="ECO:0000259" key="6">
    <source>
        <dbReference type="PROSITE" id="PS50931"/>
    </source>
</evidence>
<dbReference type="Gene3D" id="3.40.190.290">
    <property type="match status" value="1"/>
</dbReference>
<dbReference type="RefSeq" id="WP_335622579.1">
    <property type="nucleotide sequence ID" value="NZ_CP017637.1"/>
</dbReference>
<evidence type="ECO:0000256" key="4">
    <source>
        <dbReference type="ARBA" id="ARBA00023125"/>
    </source>
</evidence>
<dbReference type="AlphaFoldDB" id="A0A1L3F9J1"/>
<protein>
    <submittedName>
        <fullName evidence="7">LysR family transcriptional regulator</fullName>
    </submittedName>
</protein>
<evidence type="ECO:0000256" key="3">
    <source>
        <dbReference type="ARBA" id="ARBA00023015"/>
    </source>
</evidence>
<feature type="domain" description="HTH lysR-type" evidence="6">
    <location>
        <begin position="1"/>
        <end position="60"/>
    </location>
</feature>
<dbReference type="Pfam" id="PF00126">
    <property type="entry name" value="HTH_1"/>
    <property type="match status" value="1"/>
</dbReference>
<dbReference type="GO" id="GO:0006351">
    <property type="term" value="P:DNA-templated transcription"/>
    <property type="evidence" value="ECO:0007669"/>
    <property type="project" value="TreeGrafter"/>
</dbReference>
<dbReference type="InterPro" id="IPR036388">
    <property type="entry name" value="WH-like_DNA-bd_sf"/>
</dbReference>
<sequence>MMESLTGIVAFVRAAEALSFVGAGRLLGISASAVGKNVSALERSLGVRLLHRSTRRVNLTAEGRLFYDRCRRILEDLNDAEAMISQSASTPRGRLKVSLPTAGHRFLVPVLPQFCQLYPEIELDLDFTDRLVDLIDEGVDVAIRSGTLPDTRLMSRKLGPFRFLLCASGAYLARRGIPQKPKDLEAHSCLRFRFPGGEALQDWSLSTTGDVAVAKTPQSASFTNLEAIRLAAVLGLGIAHLPDFVARDAIADGLLQSLLDEYLLEPAYFSAVWPSSRQLSPKIRVFVDFAAAHLFTS</sequence>